<feature type="domain" description="Dermonecrotic toxin N-terminal" evidence="2">
    <location>
        <begin position="27"/>
        <end position="287"/>
    </location>
</feature>
<dbReference type="Pfam" id="PF20178">
    <property type="entry name" value="ToxA_N"/>
    <property type="match status" value="1"/>
</dbReference>
<evidence type="ECO:0000259" key="2">
    <source>
        <dbReference type="Pfam" id="PF20178"/>
    </source>
</evidence>
<dbReference type="SUPFAM" id="SSF159501">
    <property type="entry name" value="EreA/ChaN-like"/>
    <property type="match status" value="2"/>
</dbReference>
<feature type="region of interest" description="Disordered" evidence="1">
    <location>
        <begin position="1015"/>
        <end position="1036"/>
    </location>
</feature>
<name>A0A5E7RDD5_PSEFL</name>
<reference evidence="3 4" key="1">
    <citation type="submission" date="2019-09" db="EMBL/GenBank/DDBJ databases">
        <authorList>
            <person name="Chandra G."/>
            <person name="Truman W A."/>
        </authorList>
    </citation>
    <scope>NUCLEOTIDE SEQUENCE [LARGE SCALE GENOMIC DNA]</scope>
    <source>
        <strain evidence="3">PS918</strain>
    </source>
</reference>
<evidence type="ECO:0000256" key="1">
    <source>
        <dbReference type="SAM" id="MobiDB-lite"/>
    </source>
</evidence>
<dbReference type="EMBL" id="CABVIY010000002">
    <property type="protein sequence ID" value="VVP72511.1"/>
    <property type="molecule type" value="Genomic_DNA"/>
</dbReference>
<dbReference type="Proteomes" id="UP000326611">
    <property type="component" value="Unassembled WGS sequence"/>
</dbReference>
<dbReference type="CDD" id="cd14729">
    <property type="entry name" value="RtxA-like"/>
    <property type="match status" value="2"/>
</dbReference>
<dbReference type="RefSeq" id="WP_191622933.1">
    <property type="nucleotide sequence ID" value="NZ_CABVIY010000002.1"/>
</dbReference>
<dbReference type="InterPro" id="IPR046673">
    <property type="entry name" value="ToxA_N"/>
</dbReference>
<protein>
    <recommendedName>
        <fullName evidence="2">Dermonecrotic toxin N-terminal domain-containing protein</fullName>
    </recommendedName>
</protein>
<accession>A0A5E7RDD5</accession>
<sequence>MDTSQSTALPNDADRLALKGLVPALIQACPDLYEMACSVARDILLKHGVTHLEPEQVYWHRFRNAISSSQTFTGWEHCCAKPLESMTLPQLVIQRFRVGDQDNADMLDVDGGFYTAGPEAEDFNQTNEVRMHGNEVLKDFWAINFADLFDQKVASFWNKHSKSFRTLAKCTFLAKAMEDREGGRLSDDNFRTVIKAVAGNVSWPVTLQMLEEEASPADGMQISLLKVGDFVATDILCINDGHGQLMLYSPGETWGLHAFKTYRDLHWWVLSQTRKPADRKRFLAHFQVADHDIMEDTSWRAVAKRKWLWAFGPVVGLASTLWRAPHIENVGLNHVLDLLVSTWDSADHSLIEHTGDVLNEDAFTFLASATHMRMISDGTFMMHTNGDLRKKLWLGYLNAFGRMFGPMAAVGWPVALAVVGAGIATVGLQIDQAINGKTPGARKAAVTGAIFATIDTLFNATFIKGSGRLPEIAEANAFFTPEEKLAEAAIARSPLPALEEIAPTRVLPTEPEDFLASFKTRITEATRIEASDPRFQEIIQTASGKHYIYMRRAGSDGFYQVRYVEQLRGWVIVDPGNPFSFYRNVPVRLNEALKWEPGARTGLKGGMKIFGKWPWGHTADPLPEVELQPLAYDVPPAQRGALQPVAEAEVDEFPLDPQDNSDRFYQDFKTMRRTLYDDAINFYVAPELPPRPLVPAFKPNTSFAEMTKRLFKENPGLVIGQDSSGTGTRQLLIDNLKALNKQKIRTLYLDHLLTDFHQADLNVFHNTGKMPPALEGYLKGLDIRFKTDPAGPHAYTELVKTAQLNHVRVQAIDSMASRRFPQMEGTSDASSRKMMNYYSDTTLRNDQAARGAHRWVALVNEERASRFEQVAGVSELQGVVALRVEEGAVGQAQGLTADPGKKVKDILGRTIDELKSDLRLHLGAPPATVTARTLEEALPKPGMFLLQEPSTLIHRSGDGSLVHTPIQQDATGLFVIRPRWSMISGRHFDSVHELAAALEDEGLTHRQVRIDPLATPGALPDIEPPAPGPSAAQPPDLVITDPPRITSPYEIPSEARADLKSAALGYQDSLLDDAVVAANGNTSYNTFKTLRKQLHGAATGFYAELRLPARPPITPPEPALPAPAFIERLFEAFRGLVIGESHAEAASKQWLIDNMQALANKGVKTLYAEHLLTDFHQAALDNFARTSVMPRDLELYLTQLDGGHLTDPMQRYTFLNLVKAANRNGIRVQAIDCLASYRLAGMKAAYPLARQKMMNFFAHTVIEADQAAREPHNWVALVGNTHSNTFEGVAGVSELEGAVGLRAEDVAEGASGGIEPDPGRRLPGEMAKKEQLVKGDLRLQVETPWYAQTTPEIEKLLSRPGRYTLKKEPGGTFLVHRGRDNALAYTLIHAESGRVYIERPSWPSLHEKRFDSVEALLKALDNLNLKLAGWSKPL</sequence>
<evidence type="ECO:0000313" key="4">
    <source>
        <dbReference type="Proteomes" id="UP000326611"/>
    </source>
</evidence>
<proteinExistence type="predicted"/>
<organism evidence="3 4">
    <name type="scientific">Pseudomonas fluorescens</name>
    <dbReference type="NCBI Taxonomy" id="294"/>
    <lineage>
        <taxon>Bacteria</taxon>
        <taxon>Pseudomonadati</taxon>
        <taxon>Pseudomonadota</taxon>
        <taxon>Gammaproteobacteria</taxon>
        <taxon>Pseudomonadales</taxon>
        <taxon>Pseudomonadaceae</taxon>
        <taxon>Pseudomonas</taxon>
    </lineage>
</organism>
<gene>
    <name evidence="3" type="ORF">PS918_01434</name>
</gene>
<evidence type="ECO:0000313" key="3">
    <source>
        <dbReference type="EMBL" id="VVP72511.1"/>
    </source>
</evidence>
<dbReference type="Gene3D" id="3.40.50.11550">
    <property type="match status" value="2"/>
</dbReference>